<proteinExistence type="predicted"/>
<name>A0AAN6RZB6_9PEZI</name>
<comment type="caution">
    <text evidence="1">The sequence shown here is derived from an EMBL/GenBank/DDBJ whole genome shotgun (WGS) entry which is preliminary data.</text>
</comment>
<evidence type="ECO:0000313" key="2">
    <source>
        <dbReference type="Proteomes" id="UP001303473"/>
    </source>
</evidence>
<gene>
    <name evidence="1" type="ORF">QBC46DRAFT_274644</name>
</gene>
<evidence type="ECO:0000313" key="1">
    <source>
        <dbReference type="EMBL" id="KAK3934011.1"/>
    </source>
</evidence>
<dbReference type="Proteomes" id="UP001303473">
    <property type="component" value="Unassembled WGS sequence"/>
</dbReference>
<sequence>MADAAGDTVTGAEIDMSRRAEILFNATIYALTQAVEDVFVHPENLGNWDWRIFSDSSYNDTNLLVALFDNGRFFYGVDYLQDTQLGEVLTGAFRKALINVALIDGNFYVLQNGHSVADCPSTRTGVVLDDVCFTLEQAGSGPVQEGEIGSWSVEMHSDQFDALTKTYGVDLGDIYQSAWSCETTTNVYENLDAMTTFGSVSAAMDPGSVNVAPCIWSLPVFKVDWSHTDDAGDSYWASPCAIYHNNMTASTQQIGATYLPDNLNAVFTSGFCRGNTGCANSVNSICS</sequence>
<dbReference type="AlphaFoldDB" id="A0AAN6RZB6"/>
<reference evidence="2" key="1">
    <citation type="journal article" date="2023" name="Mol. Phylogenet. Evol.">
        <title>Genome-scale phylogeny and comparative genomics of the fungal order Sordariales.</title>
        <authorList>
            <person name="Hensen N."/>
            <person name="Bonometti L."/>
            <person name="Westerberg I."/>
            <person name="Brannstrom I.O."/>
            <person name="Guillou S."/>
            <person name="Cros-Aarteil S."/>
            <person name="Calhoun S."/>
            <person name="Haridas S."/>
            <person name="Kuo A."/>
            <person name="Mondo S."/>
            <person name="Pangilinan J."/>
            <person name="Riley R."/>
            <person name="LaButti K."/>
            <person name="Andreopoulos B."/>
            <person name="Lipzen A."/>
            <person name="Chen C."/>
            <person name="Yan M."/>
            <person name="Daum C."/>
            <person name="Ng V."/>
            <person name="Clum A."/>
            <person name="Steindorff A."/>
            <person name="Ohm R.A."/>
            <person name="Martin F."/>
            <person name="Silar P."/>
            <person name="Natvig D.O."/>
            <person name="Lalanne C."/>
            <person name="Gautier V."/>
            <person name="Ament-Velasquez S.L."/>
            <person name="Kruys A."/>
            <person name="Hutchinson M.I."/>
            <person name="Powell A.J."/>
            <person name="Barry K."/>
            <person name="Miller A.N."/>
            <person name="Grigoriev I.V."/>
            <person name="Debuchy R."/>
            <person name="Gladieux P."/>
            <person name="Hiltunen Thoren M."/>
            <person name="Johannesson H."/>
        </authorList>
    </citation>
    <scope>NUCLEOTIDE SEQUENCE [LARGE SCALE GENOMIC DNA]</scope>
    <source>
        <strain evidence="2">CBS 340.73</strain>
    </source>
</reference>
<dbReference type="EMBL" id="MU854038">
    <property type="protein sequence ID" value="KAK3934011.1"/>
    <property type="molecule type" value="Genomic_DNA"/>
</dbReference>
<organism evidence="1 2">
    <name type="scientific">Diplogelasinospora grovesii</name>
    <dbReference type="NCBI Taxonomy" id="303347"/>
    <lineage>
        <taxon>Eukaryota</taxon>
        <taxon>Fungi</taxon>
        <taxon>Dikarya</taxon>
        <taxon>Ascomycota</taxon>
        <taxon>Pezizomycotina</taxon>
        <taxon>Sordariomycetes</taxon>
        <taxon>Sordariomycetidae</taxon>
        <taxon>Sordariales</taxon>
        <taxon>Diplogelasinosporaceae</taxon>
        <taxon>Diplogelasinospora</taxon>
    </lineage>
</organism>
<protein>
    <submittedName>
        <fullName evidence="1">Uncharacterized protein</fullName>
    </submittedName>
</protein>
<accession>A0AAN6RZB6</accession>
<keyword evidence="2" id="KW-1185">Reference proteome</keyword>